<evidence type="ECO:0000313" key="2">
    <source>
        <dbReference type="Proteomes" id="UP001059617"/>
    </source>
</evidence>
<gene>
    <name evidence="1" type="ORF">Dfulv_16670</name>
</gene>
<evidence type="ECO:0000313" key="1">
    <source>
        <dbReference type="EMBL" id="UWP85780.1"/>
    </source>
</evidence>
<name>A0ABY5W6Y9_9ACTN</name>
<reference evidence="1" key="2">
    <citation type="submission" date="2022-09" db="EMBL/GenBank/DDBJ databases">
        <title>Biosynthetic gene clusters of Dactylosporangioum fulvum.</title>
        <authorList>
            <person name="Caradec T."/>
        </authorList>
    </citation>
    <scope>NUCLEOTIDE SEQUENCE</scope>
    <source>
        <strain evidence="1">NRRL B-16292</strain>
    </source>
</reference>
<dbReference type="Proteomes" id="UP001059617">
    <property type="component" value="Chromosome"/>
</dbReference>
<accession>A0ABY5W6Y9</accession>
<reference evidence="1" key="1">
    <citation type="submission" date="2021-04" db="EMBL/GenBank/DDBJ databases">
        <authorList>
            <person name="Hartkoorn R.C."/>
            <person name="Beaudoing E."/>
            <person name="Hot D."/>
        </authorList>
    </citation>
    <scope>NUCLEOTIDE SEQUENCE</scope>
    <source>
        <strain evidence="1">NRRL B-16292</strain>
    </source>
</reference>
<organism evidence="1 2">
    <name type="scientific">Dactylosporangium fulvum</name>
    <dbReference type="NCBI Taxonomy" id="53359"/>
    <lineage>
        <taxon>Bacteria</taxon>
        <taxon>Bacillati</taxon>
        <taxon>Actinomycetota</taxon>
        <taxon>Actinomycetes</taxon>
        <taxon>Micromonosporales</taxon>
        <taxon>Micromonosporaceae</taxon>
        <taxon>Dactylosporangium</taxon>
    </lineage>
</organism>
<sequence length="68" mass="7776">MASNPNVQFEQCGCLTFANLEGRRMVWHVIDACDEHGPGHPGHLMPYRVIEAVAVTYEWPEEMPHVDR</sequence>
<dbReference type="EMBL" id="CP073720">
    <property type="protein sequence ID" value="UWP85780.1"/>
    <property type="molecule type" value="Genomic_DNA"/>
</dbReference>
<protein>
    <submittedName>
        <fullName evidence="1">Uncharacterized protein</fullName>
    </submittedName>
</protein>
<proteinExistence type="predicted"/>
<dbReference type="RefSeq" id="WP_259864034.1">
    <property type="nucleotide sequence ID" value="NZ_BAAAST010000073.1"/>
</dbReference>
<keyword evidence="2" id="KW-1185">Reference proteome</keyword>